<evidence type="ECO:0000313" key="3">
    <source>
        <dbReference type="Proteomes" id="UP000247790"/>
    </source>
</evidence>
<keyword evidence="4" id="KW-1185">Reference proteome</keyword>
<organism evidence="1 3">
    <name type="scientific">Paenibacillus barcinonensis</name>
    <dbReference type="NCBI Taxonomy" id="198119"/>
    <lineage>
        <taxon>Bacteria</taxon>
        <taxon>Bacillati</taxon>
        <taxon>Bacillota</taxon>
        <taxon>Bacilli</taxon>
        <taxon>Bacillales</taxon>
        <taxon>Paenibacillaceae</taxon>
        <taxon>Paenibacillus</taxon>
    </lineage>
</organism>
<dbReference type="Proteomes" id="UP000509327">
    <property type="component" value="Chromosome"/>
</dbReference>
<evidence type="ECO:0000313" key="2">
    <source>
        <dbReference type="EMBL" id="QKS55810.1"/>
    </source>
</evidence>
<accession>A0A2V4VEC8</accession>
<dbReference type="AlphaFoldDB" id="A0A2V4VEC8"/>
<dbReference type="EMBL" id="QJSW01000002">
    <property type="protein sequence ID" value="PYE51414.1"/>
    <property type="molecule type" value="Genomic_DNA"/>
</dbReference>
<reference evidence="2 4" key="2">
    <citation type="submission" date="2020-06" db="EMBL/GenBank/DDBJ databases">
        <title>Complete genome of Paenibacillus barcinonensis KACC11450.</title>
        <authorList>
            <person name="Kim M."/>
            <person name="Park Y.-J."/>
            <person name="Shin J.-H."/>
        </authorList>
    </citation>
    <scope>NUCLEOTIDE SEQUENCE [LARGE SCALE GENOMIC DNA]</scope>
    <source>
        <strain evidence="2 4">KACC11450</strain>
    </source>
</reference>
<dbReference type="Proteomes" id="UP000247790">
    <property type="component" value="Unassembled WGS sequence"/>
</dbReference>
<dbReference type="RefSeq" id="WP_110894447.1">
    <property type="nucleotide sequence ID" value="NZ_CP054614.1"/>
</dbReference>
<dbReference type="EMBL" id="CP054614">
    <property type="protein sequence ID" value="QKS55810.1"/>
    <property type="molecule type" value="Genomic_DNA"/>
</dbReference>
<sequence>MLEGTEIRDTETQEPVHWGEIFFTLHKHCGLNKWDIWEYTLPQVAELCKSAEKYIQFEVELMTAPLRMFGSVGGEEAGEDGTVRQTRTFEDEEYTEISEEDIGLLAQALGG</sequence>
<proteinExistence type="predicted"/>
<evidence type="ECO:0000313" key="4">
    <source>
        <dbReference type="Proteomes" id="UP000509327"/>
    </source>
</evidence>
<name>A0A2V4VEC8_PAEBA</name>
<gene>
    <name evidence="1" type="ORF">DFQ00_102208</name>
    <name evidence="2" type="ORF">HUB98_05355</name>
</gene>
<protein>
    <submittedName>
        <fullName evidence="1">Uncharacterized protein</fullName>
    </submittedName>
</protein>
<reference evidence="1 3" key="1">
    <citation type="submission" date="2018-06" db="EMBL/GenBank/DDBJ databases">
        <title>Genomic Encyclopedia of Type Strains, Phase III (KMG-III): the genomes of soil and plant-associated and newly described type strains.</title>
        <authorList>
            <person name="Whitman W."/>
        </authorList>
    </citation>
    <scope>NUCLEOTIDE SEQUENCE [LARGE SCALE GENOMIC DNA]</scope>
    <source>
        <strain evidence="1 3">CECT 7022</strain>
    </source>
</reference>
<evidence type="ECO:0000313" key="1">
    <source>
        <dbReference type="EMBL" id="PYE51414.1"/>
    </source>
</evidence>
<dbReference type="OrthoDB" id="2618257at2"/>